<evidence type="ECO:0000313" key="2">
    <source>
        <dbReference type="EMBL" id="KZC05171.1"/>
    </source>
</evidence>
<evidence type="ECO:0000313" key="3">
    <source>
        <dbReference type="Proteomes" id="UP000076502"/>
    </source>
</evidence>
<protein>
    <submittedName>
        <fullName evidence="2">Uncharacterized protein</fullName>
    </submittedName>
</protein>
<evidence type="ECO:0000256" key="1">
    <source>
        <dbReference type="SAM" id="Coils"/>
    </source>
</evidence>
<reference evidence="2 3" key="1">
    <citation type="submission" date="2015-07" db="EMBL/GenBank/DDBJ databases">
        <title>The genome of Dufourea novaeangliae.</title>
        <authorList>
            <person name="Pan H."/>
            <person name="Kapheim K."/>
        </authorList>
    </citation>
    <scope>NUCLEOTIDE SEQUENCE [LARGE SCALE GENOMIC DNA]</scope>
    <source>
        <strain evidence="2">0120121106</strain>
        <tissue evidence="2">Whole body</tissue>
    </source>
</reference>
<keyword evidence="3" id="KW-1185">Reference proteome</keyword>
<gene>
    <name evidence="2" type="ORF">WN55_08778</name>
</gene>
<feature type="coiled-coil region" evidence="1">
    <location>
        <begin position="219"/>
        <end position="249"/>
    </location>
</feature>
<dbReference type="AlphaFoldDB" id="A0A154NZY5"/>
<keyword evidence="1" id="KW-0175">Coiled coil</keyword>
<dbReference type="Proteomes" id="UP000076502">
    <property type="component" value="Unassembled WGS sequence"/>
</dbReference>
<dbReference type="EMBL" id="KQ434786">
    <property type="protein sequence ID" value="KZC05171.1"/>
    <property type="molecule type" value="Genomic_DNA"/>
</dbReference>
<organism evidence="2 3">
    <name type="scientific">Dufourea novaeangliae</name>
    <name type="common">Sweat bee</name>
    <dbReference type="NCBI Taxonomy" id="178035"/>
    <lineage>
        <taxon>Eukaryota</taxon>
        <taxon>Metazoa</taxon>
        <taxon>Ecdysozoa</taxon>
        <taxon>Arthropoda</taxon>
        <taxon>Hexapoda</taxon>
        <taxon>Insecta</taxon>
        <taxon>Pterygota</taxon>
        <taxon>Neoptera</taxon>
        <taxon>Endopterygota</taxon>
        <taxon>Hymenoptera</taxon>
        <taxon>Apocrita</taxon>
        <taxon>Aculeata</taxon>
        <taxon>Apoidea</taxon>
        <taxon>Anthophila</taxon>
        <taxon>Halictidae</taxon>
        <taxon>Rophitinae</taxon>
        <taxon>Dufourea</taxon>
    </lineage>
</organism>
<accession>A0A154NZY5</accession>
<name>A0A154NZY5_DUFNO</name>
<sequence length="256" mass="29798">RLLNASVMEPERQNTSATIRQTHFRHRSTMNSSDFALPHNHLKNHATDRLSMVSQQTIEESTDNEDVELKLLYNEYLQNLMTEIILKKKKQEMEKLIVSQLATMAKEIDHNKEKLFELKTRERDIIHSTKLQNEIDSQIADIKCIKFESISKLKGILSQLYTLLRDHDVLHCDNVILPETPKEWEETLKVLKSSRDTLKSIMDLIGSENESYLGVNNGIKEFLNTYEDIKDLQKRLEKDILELQAYTLKTAALSLM</sequence>
<dbReference type="OrthoDB" id="7675507at2759"/>
<feature type="non-terminal residue" evidence="2">
    <location>
        <position position="1"/>
    </location>
</feature>
<proteinExistence type="predicted"/>